<dbReference type="RefSeq" id="WP_013562294.1">
    <property type="nucleotide sequence ID" value="NC_014961.1"/>
</dbReference>
<dbReference type="KEGG" id="dmu:Desmu_0767"/>
<sequence>MKSMVRKSKVVYEDTDILIEIAPRDFELPDAVYDAIRNKGRPVFFQELVREFSGIAGEDRVRRAVNHLLALKKIIEFPDGSLGTPDMKWEPTGVKRRRRKRTPRLMDIDVKEALYRPAA</sequence>
<dbReference type="GeneID" id="10153463"/>
<protein>
    <submittedName>
        <fullName evidence="1">Uncharacterized protein</fullName>
    </submittedName>
</protein>
<dbReference type="HOGENOM" id="CLU_163797_0_0_2"/>
<gene>
    <name evidence="1" type="ordered locus">Desmu_0767</name>
</gene>
<dbReference type="EMBL" id="CP002363">
    <property type="protein sequence ID" value="ADV65072.1"/>
    <property type="molecule type" value="Genomic_DNA"/>
</dbReference>
<dbReference type="STRING" id="765177.Desmu_0767"/>
<dbReference type="eggNOG" id="arCOG03878">
    <property type="taxonomic scope" value="Archaea"/>
</dbReference>
<reference evidence="1 2" key="2">
    <citation type="journal article" date="2011" name="Stand. Genomic Sci.">
        <title>Complete genome sequence of Desulfurococcus mucosus type strain (O7/1).</title>
        <authorList>
            <person name="Wirth R."/>
            <person name="Chertkov O."/>
            <person name="Held B."/>
            <person name="Lapidus A."/>
            <person name="Nolan M."/>
            <person name="Lucas S."/>
            <person name="Hammon N."/>
            <person name="Deshpande S."/>
            <person name="Cheng J.F."/>
            <person name="Tapia R."/>
            <person name="Han C."/>
            <person name="Goodwin L."/>
            <person name="Pitluck S."/>
            <person name="Liolios K."/>
            <person name="Ioanna P."/>
            <person name="Ivanova N."/>
            <person name="Mavromatis K."/>
            <person name="Mikhailova N."/>
            <person name="Pati A."/>
            <person name="Chen A."/>
            <person name="Palaniappan K."/>
            <person name="Land M."/>
            <person name="Hauser L."/>
            <person name="Chang Y.J."/>
            <person name="Jeffries C.D."/>
            <person name="Bilek Y."/>
            <person name="Hader T."/>
            <person name="Rohde M."/>
            <person name="Spring S."/>
            <person name="Sikorski J."/>
            <person name="Goker M."/>
            <person name="Woyke T."/>
            <person name="Bristow J."/>
            <person name="Eisen J.A."/>
            <person name="Markowitz V."/>
            <person name="Hugenholtz P."/>
            <person name="Kyrpides N.C."/>
            <person name="Klenk H.P."/>
        </authorList>
    </citation>
    <scope>NUCLEOTIDE SEQUENCE [LARGE SCALE GENOMIC DNA]</scope>
    <source>
        <strain evidence="2">ATCC 35584 / DSM 2162 / JCM 9187 / O7/1</strain>
    </source>
</reference>
<reference evidence="2" key="1">
    <citation type="submission" date="2010-11" db="EMBL/GenBank/DDBJ databases">
        <title>The complete genome of Desulfurococcus mucosus DSM 2162.</title>
        <authorList>
            <consortium name="US DOE Joint Genome Institute (JGI-PGF)"/>
            <person name="Lucas S."/>
            <person name="Copeland A."/>
            <person name="Lapidus A."/>
            <person name="Bruce D."/>
            <person name="Goodwin L."/>
            <person name="Pitluck S."/>
            <person name="Kyrpides N."/>
            <person name="Mavromatis K."/>
            <person name="Pagani I."/>
            <person name="Ivanova N."/>
            <person name="Ovchinnikova G."/>
            <person name="Chertkov O."/>
            <person name="Held B."/>
            <person name="Brettin T."/>
            <person name="Detter J.C."/>
            <person name="Tapia R."/>
            <person name="Han C."/>
            <person name="Land M."/>
            <person name="Hauser L."/>
            <person name="Markowitz V."/>
            <person name="Cheng J.-F."/>
            <person name="Hugenholtz P."/>
            <person name="Woyke T."/>
            <person name="Wu D."/>
            <person name="Wirth R."/>
            <person name="Bilek Y."/>
            <person name="Hader T."/>
            <person name="Klenk H.-P."/>
            <person name="Eisen J.A."/>
        </authorList>
    </citation>
    <scope>NUCLEOTIDE SEQUENCE [LARGE SCALE GENOMIC DNA]</scope>
    <source>
        <strain evidence="2">ATCC 35584 / DSM 2162 / JCM 9187 / O7/1</strain>
    </source>
</reference>
<keyword evidence="2" id="KW-1185">Reference proteome</keyword>
<evidence type="ECO:0000313" key="2">
    <source>
        <dbReference type="Proteomes" id="UP000001068"/>
    </source>
</evidence>
<proteinExistence type="predicted"/>
<dbReference type="AlphaFoldDB" id="E8R996"/>
<evidence type="ECO:0000313" key="1">
    <source>
        <dbReference type="EMBL" id="ADV65072.1"/>
    </source>
</evidence>
<name>E8R996_DESM0</name>
<accession>E8R996</accession>
<dbReference type="Proteomes" id="UP000001068">
    <property type="component" value="Chromosome"/>
</dbReference>
<organism evidence="1 2">
    <name type="scientific">Desulfurococcus mucosus (strain ATCC 35584 / DSM 2162 / JCM 9187 / O7/1)</name>
    <dbReference type="NCBI Taxonomy" id="765177"/>
    <lineage>
        <taxon>Archaea</taxon>
        <taxon>Thermoproteota</taxon>
        <taxon>Thermoprotei</taxon>
        <taxon>Desulfurococcales</taxon>
        <taxon>Desulfurococcaceae</taxon>
        <taxon>Desulfurococcus</taxon>
    </lineage>
</organism>